<feature type="domain" description="Kringle" evidence="5">
    <location>
        <begin position="73"/>
        <end position="134"/>
    </location>
</feature>
<dbReference type="InterPro" id="IPR056047">
    <property type="entry name" value="CRMPA-like_DUF7630"/>
</dbReference>
<comment type="caution">
    <text evidence="6">The sequence shown here is derived from an EMBL/GenBank/DDBJ whole genome shotgun (WGS) entry which is preliminary data.</text>
</comment>
<dbReference type="Gene3D" id="2.10.50.10">
    <property type="entry name" value="Tumor Necrosis Factor Receptor, subunit A, domain 2"/>
    <property type="match status" value="6"/>
</dbReference>
<reference evidence="6 7" key="1">
    <citation type="journal article" date="2016" name="BMC Genomics">
        <title>Comparative genomics reveals Cyclospora cayetanensis possesses coccidia-like metabolism and invasion components but unique surface antigens.</title>
        <authorList>
            <person name="Liu S."/>
            <person name="Wang L."/>
            <person name="Zheng H."/>
            <person name="Xu Z."/>
            <person name="Roellig D.M."/>
            <person name="Li N."/>
            <person name="Frace M.A."/>
            <person name="Tang K."/>
            <person name="Arrowood M.J."/>
            <person name="Moss D.M."/>
            <person name="Zhang L."/>
            <person name="Feng Y."/>
            <person name="Xiao L."/>
        </authorList>
    </citation>
    <scope>NUCLEOTIDE SEQUENCE [LARGE SCALE GENOMIC DNA]</scope>
    <source>
        <strain evidence="6 7">CHN_HEN01</strain>
    </source>
</reference>
<dbReference type="Pfam" id="PF24633">
    <property type="entry name" value="DUF7630"/>
    <property type="match status" value="1"/>
</dbReference>
<keyword evidence="2" id="KW-1015">Disulfide bond</keyword>
<dbReference type="PANTHER" id="PTHR11319:SF35">
    <property type="entry name" value="OUTER MEMBRANE PROTEIN PMPC-RELATED"/>
    <property type="match status" value="1"/>
</dbReference>
<keyword evidence="4" id="KW-0812">Transmembrane</keyword>
<evidence type="ECO:0000256" key="1">
    <source>
        <dbReference type="ARBA" id="ARBA00022572"/>
    </source>
</evidence>
<dbReference type="InParanoid" id="A0A1D3CTC9"/>
<feature type="compositionally biased region" description="Basic and acidic residues" evidence="3">
    <location>
        <begin position="2342"/>
        <end position="2355"/>
    </location>
</feature>
<keyword evidence="4" id="KW-0472">Membrane</keyword>
<evidence type="ECO:0000256" key="4">
    <source>
        <dbReference type="SAM" id="Phobius"/>
    </source>
</evidence>
<feature type="transmembrane region" description="Helical" evidence="4">
    <location>
        <begin position="1945"/>
        <end position="1970"/>
    </location>
</feature>
<feature type="region of interest" description="Disordered" evidence="3">
    <location>
        <begin position="2310"/>
        <end position="2381"/>
    </location>
</feature>
<feature type="transmembrane region" description="Helical" evidence="4">
    <location>
        <begin position="1725"/>
        <end position="1743"/>
    </location>
</feature>
<dbReference type="CDD" id="cd00108">
    <property type="entry name" value="KR"/>
    <property type="match status" value="1"/>
</dbReference>
<dbReference type="Gene3D" id="2.40.20.10">
    <property type="entry name" value="Plasminogen Kringle 4"/>
    <property type="match status" value="1"/>
</dbReference>
<keyword evidence="1" id="KW-0420">Kringle</keyword>
<evidence type="ECO:0000259" key="5">
    <source>
        <dbReference type="PROSITE" id="PS50070"/>
    </source>
</evidence>
<dbReference type="FunCoup" id="A0A1D3CTC9">
    <property type="interactions" value="3"/>
</dbReference>
<dbReference type="InterPro" id="IPR038178">
    <property type="entry name" value="Kringle_sf"/>
</dbReference>
<dbReference type="SMART" id="SM00130">
    <property type="entry name" value="KR"/>
    <property type="match status" value="1"/>
</dbReference>
<dbReference type="InterPro" id="IPR011641">
    <property type="entry name" value="Tyr-kin_ephrin_A/B_rcpt-like"/>
</dbReference>
<feature type="transmembrane region" description="Helical" evidence="4">
    <location>
        <begin position="2088"/>
        <end position="2114"/>
    </location>
</feature>
<evidence type="ECO:0000313" key="6">
    <source>
        <dbReference type="EMBL" id="OEH74442.1"/>
    </source>
</evidence>
<dbReference type="SUPFAM" id="SSF57184">
    <property type="entry name" value="Growth factor receptor domain"/>
    <property type="match status" value="2"/>
</dbReference>
<dbReference type="PANTHER" id="PTHR11319">
    <property type="entry name" value="G PROTEIN-COUPLED RECEPTOR-RELATED"/>
    <property type="match status" value="1"/>
</dbReference>
<dbReference type="SUPFAM" id="SSF57440">
    <property type="entry name" value="Kringle-like"/>
    <property type="match status" value="1"/>
</dbReference>
<feature type="transmembrane region" description="Helical" evidence="4">
    <location>
        <begin position="1691"/>
        <end position="1713"/>
    </location>
</feature>
<proteinExistence type="predicted"/>
<feature type="transmembrane region" description="Helical" evidence="4">
    <location>
        <begin position="1793"/>
        <end position="1819"/>
    </location>
</feature>
<dbReference type="CDD" id="cd00185">
    <property type="entry name" value="TNFRSF"/>
    <property type="match status" value="1"/>
</dbReference>
<dbReference type="Pfam" id="PF00051">
    <property type="entry name" value="Kringle"/>
    <property type="match status" value="1"/>
</dbReference>
<dbReference type="InterPro" id="IPR000001">
    <property type="entry name" value="Kringle"/>
</dbReference>
<keyword evidence="7" id="KW-1185">Reference proteome</keyword>
<dbReference type="InterPro" id="IPR013806">
    <property type="entry name" value="Kringle-like"/>
</dbReference>
<sequence>MLRSGVPRWYCLPASHEMGHLEHLMCFGPCGQKVECLTPLTPVVLDGALGDLLKAVQQHLPLECTCDEVHGRENYSGCQTKTRLGKVCQKWNSQTPHKHEALKDQDHNFCRAADGAKDIWCFTTDPDVRSDYCQALGPKTQVVHPQEVFDIVLEGSFYTPTFDIAFFEGDEKLEEPCVKGHQTGDIQVPNAVNSTVKRVKPVETDGAVSGLIWEGATVGESAKGAYAICLCDYTYFIGNTKICSKPSDFTLHVGWLQVKGPVGPEETFNLQAGRPASLNLSGYGYQEGDTVSIMQTPYECDRATFTFAEAMSGLIQKGPEAALMIQKALEIGAATAAIVSSTSVYNKEQLVTMVLPEVTVYGIGTFTACWRSKDNTASASAATIVVSGVELRRQFYALYVAKSAGVDDRPFAMFIKARGDVKKPGANDIYLTLVGEDSCGGTVVGRSQDVSEITGGKSEEMKYFVAEQITVSNLSNSEGSTASTLGVCMDTEGEKVLLGYAYVSRSLIYPLESLQFGLEGYTGIPSYIFTHSINKFSALGLHWNNVQSDCFYEKDLTAFFAKGDFPKALSYWVGPSAITVWHSSISRPSPTPFAKFEVSGARAVGISATTESIVFFIALTNPARIESYDMTTPANIWELSPTATTADKLKLESPVAMSILQGKSRTLVVVVDTKLRQVLLLDTDLQPLETKSVWDGMIRPLENPKSIFCIETPSRVSPEVFDCYITDPRRDRLILLQYDTSTGSSSFVSEVSEGDDEKLTSPHVVLAHPFSGFTLIYVAEEGKAKPMLLTKPDGQSEIQLYQRLETLSAGEVDMPAICLLQTGHDSDGLSSVWLMAFHNSYDGPFVSLVPLDTTATAPEFKYTPREWYALGEEHKLEPSIVGEGSSSGLMGFSLNGAAQSYPFMERNVSIDKKTGTLTLSLVDIQEGSVTVEVIGSGIVNSVHTSFSFRIGCRDGHYFKQGMCIKCPTGTFNSLALVKESPASYFHQCRLCEGKTTTLAEGSTSNEQCLCEKGYHRDEKVDANECTPCPEGSYKDMVANSGCTGGGCPQFSVSHVVGAVSSADRKCSCLPGHYAVHENDDLECNQVEVGYFSLGGYEAQRVQCPPFTSTNKEGGLATDITHCLCEPGFAPANSESLQDLNSPASMLKRWILLNPAYKGLDDSQVCMPCGRRHYKGRVSAEQCIECPTNSFSSVDSPTNKSSCNMCIPGYYLTSNEDLPCGECQSNHFCVGSEPSVAGLEQFAVEKVPCSENTETVEPNRQNKDPFSCMCTAGYEFKGIDFITNKVVCNPVALGEYKDSLGNLQGASCPPGSYTLRPTSTSLADCVCNAGYYLDEESKICQPCPVGAYCLGGLNPDTNRHSGFVQCPKNTTTKDQMSTSVSDCLCDKGFYHSSTSAASEGPSCNVCSVNSYKDWIGNEACKQCSENSETNATGSTSSAQCLCRPGYYYSSNFRECLACKSTAKYCPGGEMDCTDDDEDCVGGKKPIQPIDCPDHTRITEGFDTPSTLDDCKCERGYAFRHVDLNLQTKVCEPCNAGSYKSTIQDINCNGLCGVSSTSLVGAQAQVQCFCEEGTYYATGSCHTCPDGAVCSGGLSDYAISALQKDPSYVSITSEDHVKPYSQAGYYLNKLNDKLESPSDWQFLQCPIENACLKFGVCSATMTDYLCSECKYGYTNGFENDTICTACPSMVPNALLLVLYQIALLLFNIGMAYMNVAAGFNRRSIHSVVIKIASNFITCMSVLTVVDYNQINLPTWLTSITNTVSETITQKETSTHMMAVECLLREGFNLSYADSFFYTMLFHALLPVCLPFLVTFLLFFLLNRFKQYYRNSIKKKLQLLEETEKYGLTSLTEQLRERYEEDRAFMMFRYIPIPGDSQWRRFTKFVEDMIPIYVTVLFFLYTATTRHMLSLLDCKMIDFGTTHGSKYFLSSAMSVECSVDPSKEYFKFFALGIVGIAVWSIGIPLGAFIVLYANRKNLNSRESRLKYGFLHNGFVKKFWFWETVVFARKLSVLIVSSIFFSTATDVNGSILWPASVIAVVFNIYHLKSQPFDKRSYSTLDNLENHSMSIWTLTICVMMAISGSNFSGNVNLSLAIIVVVAIVLFALEVAVNLLFAYFDNKLDEETQENKKSLQAIEGGDIAMLADWSHQQSKELARRDEVTKEEVAADDCLEGFFDKIEEKIAQAPQVERLLSELSREEQQETRYIFDNEVMGCGIPLSELYLALLKLQLKESASISHQFEIFRARKAAYIERVAQALRSRNRKLKLIRYTLQTANEETADEDIAALGFTAGAFEEMKKRVDALLKEQSRMSKTLQRLRDDPDSYQGEDVDIEWMDEQQQGSTEGTKDTPDSDDREPANSDEGDEVPLSSYYSDSSSASDNDLKTNQHITILGMDAESWVEDSWESSARNEEAK</sequence>
<dbReference type="Proteomes" id="UP000095192">
    <property type="component" value="Unassembled WGS sequence"/>
</dbReference>
<evidence type="ECO:0000313" key="7">
    <source>
        <dbReference type="Proteomes" id="UP000095192"/>
    </source>
</evidence>
<dbReference type="PROSITE" id="PS50070">
    <property type="entry name" value="KRINGLE_2"/>
    <property type="match status" value="1"/>
</dbReference>
<keyword evidence="4" id="KW-1133">Transmembrane helix</keyword>
<feature type="transmembrane region" description="Helical" evidence="4">
    <location>
        <begin position="1887"/>
        <end position="1906"/>
    </location>
</feature>
<feature type="compositionally biased region" description="Low complexity" evidence="3">
    <location>
        <begin position="2366"/>
        <end position="2377"/>
    </location>
</feature>
<protein>
    <submittedName>
        <fullName evidence="6">Kringle domain-containing protein</fullName>
    </submittedName>
</protein>
<feature type="compositionally biased region" description="Acidic residues" evidence="3">
    <location>
        <begin position="2323"/>
        <end position="2333"/>
    </location>
</feature>
<feature type="transmembrane region" description="Helical" evidence="4">
    <location>
        <begin position="2023"/>
        <end position="2043"/>
    </location>
</feature>
<dbReference type="SMART" id="SM01411">
    <property type="entry name" value="Ephrin_rec_like"/>
    <property type="match status" value="9"/>
</dbReference>
<dbReference type="EMBL" id="JROU02002038">
    <property type="protein sequence ID" value="OEH74442.1"/>
    <property type="molecule type" value="Genomic_DNA"/>
</dbReference>
<dbReference type="InterPro" id="IPR009030">
    <property type="entry name" value="Growth_fac_rcpt_cys_sf"/>
</dbReference>
<evidence type="ECO:0000256" key="3">
    <source>
        <dbReference type="SAM" id="MobiDB-lite"/>
    </source>
</evidence>
<dbReference type="VEuPathDB" id="ToxoDB:LOC34621429"/>
<dbReference type="VEuPathDB" id="ToxoDB:cyc_04993"/>
<accession>A0A1D3CTC9</accession>
<organism evidence="6 7">
    <name type="scientific">Cyclospora cayetanensis</name>
    <dbReference type="NCBI Taxonomy" id="88456"/>
    <lineage>
        <taxon>Eukaryota</taxon>
        <taxon>Sar</taxon>
        <taxon>Alveolata</taxon>
        <taxon>Apicomplexa</taxon>
        <taxon>Conoidasida</taxon>
        <taxon>Coccidia</taxon>
        <taxon>Eucoccidiorida</taxon>
        <taxon>Eimeriorina</taxon>
        <taxon>Eimeriidae</taxon>
        <taxon>Cyclospora</taxon>
    </lineage>
</organism>
<dbReference type="Pfam" id="PF07699">
    <property type="entry name" value="Ephrin_rec_like"/>
    <property type="match status" value="2"/>
</dbReference>
<evidence type="ECO:0000256" key="2">
    <source>
        <dbReference type="ARBA" id="ARBA00023157"/>
    </source>
</evidence>
<gene>
    <name evidence="6" type="ORF">cyc_04993</name>
</gene>
<dbReference type="Pfam" id="PF24634">
    <property type="entry name" value="DUF7631"/>
    <property type="match status" value="1"/>
</dbReference>
<name>A0A1D3CTC9_9EIME</name>
<dbReference type="InterPro" id="IPR056048">
    <property type="entry name" value="CRMPA/B-like_DUF7631"/>
</dbReference>
<feature type="transmembrane region" description="Helical" evidence="4">
    <location>
        <begin position="2064"/>
        <end position="2082"/>
    </location>
</feature>